<dbReference type="HOGENOM" id="CLU_967661_0_0_1"/>
<reference evidence="2" key="1">
    <citation type="submission" date="2015-04" db="UniProtKB">
        <authorList>
            <consortium name="EnsemblPlants"/>
        </authorList>
    </citation>
    <scope>IDENTIFICATION</scope>
</reference>
<proteinExistence type="predicted"/>
<dbReference type="AlphaFoldDB" id="A0A0E0E812"/>
<evidence type="ECO:0000313" key="3">
    <source>
        <dbReference type="Proteomes" id="UP000008021"/>
    </source>
</evidence>
<feature type="transmembrane region" description="Helical" evidence="1">
    <location>
        <begin position="191"/>
        <end position="208"/>
    </location>
</feature>
<reference evidence="2" key="2">
    <citation type="submission" date="2018-05" db="EMBL/GenBank/DDBJ databases">
        <title>OmerRS3 (Oryza meridionalis Reference Sequence Version 3).</title>
        <authorList>
            <person name="Zhang J."/>
            <person name="Kudrna D."/>
            <person name="Lee S."/>
            <person name="Talag J."/>
            <person name="Welchert J."/>
            <person name="Wing R.A."/>
        </authorList>
    </citation>
    <scope>NUCLEOTIDE SEQUENCE [LARGE SCALE GENOMIC DNA]</scope>
    <source>
        <strain evidence="2">cv. OR44</strain>
    </source>
</reference>
<accession>A0A0E0E812</accession>
<evidence type="ECO:0000256" key="1">
    <source>
        <dbReference type="SAM" id="Phobius"/>
    </source>
</evidence>
<protein>
    <submittedName>
        <fullName evidence="2">Uncharacterized protein</fullName>
    </submittedName>
</protein>
<keyword evidence="1" id="KW-1133">Transmembrane helix</keyword>
<sequence>MAPPLRTELTTSLSREVYKAKLPCADPTAWPLQFAGLGPVGDAAFADGEGSASTSTTLLSGRGGKLVSAAASPATYGSASKSPSAALTRAPPRLSTTFSVESAATSSASPRSVSNIAAQVLVEWNREIFLHSALLALFGALVAFLCTTVQGWHSVPRGVFVIMVGLAVGLGSAGAMAIVNTSSGDQVTQSFHMKISAVASRSALIIAFVALEAAILYCFGVAGFILWVIGCAVTTYCMIRFWMTGDPGSFSDIKMIFTEDWLALSRRTTDLMRKSPFYLYVPVALDGF</sequence>
<dbReference type="Proteomes" id="UP000008021">
    <property type="component" value="Chromosome 7"/>
</dbReference>
<feature type="transmembrane region" description="Helical" evidence="1">
    <location>
        <begin position="128"/>
        <end position="152"/>
    </location>
</feature>
<keyword evidence="1" id="KW-0812">Transmembrane</keyword>
<keyword evidence="3" id="KW-1185">Reference proteome</keyword>
<feature type="transmembrane region" description="Helical" evidence="1">
    <location>
        <begin position="158"/>
        <end position="179"/>
    </location>
</feature>
<evidence type="ECO:0000313" key="2">
    <source>
        <dbReference type="EnsemblPlants" id="OMERI07G03210.1"/>
    </source>
</evidence>
<dbReference type="EnsemblPlants" id="OMERI07G03210.1">
    <property type="protein sequence ID" value="OMERI07G03210.1"/>
    <property type="gene ID" value="OMERI07G03210"/>
</dbReference>
<dbReference type="Gramene" id="OMERI07G03210.1">
    <property type="protein sequence ID" value="OMERI07G03210.1"/>
    <property type="gene ID" value="OMERI07G03210"/>
</dbReference>
<feature type="transmembrane region" description="Helical" evidence="1">
    <location>
        <begin position="214"/>
        <end position="239"/>
    </location>
</feature>
<keyword evidence="1" id="KW-0472">Membrane</keyword>
<name>A0A0E0E812_9ORYZ</name>
<organism evidence="2">
    <name type="scientific">Oryza meridionalis</name>
    <dbReference type="NCBI Taxonomy" id="40149"/>
    <lineage>
        <taxon>Eukaryota</taxon>
        <taxon>Viridiplantae</taxon>
        <taxon>Streptophyta</taxon>
        <taxon>Embryophyta</taxon>
        <taxon>Tracheophyta</taxon>
        <taxon>Spermatophyta</taxon>
        <taxon>Magnoliopsida</taxon>
        <taxon>Liliopsida</taxon>
        <taxon>Poales</taxon>
        <taxon>Poaceae</taxon>
        <taxon>BOP clade</taxon>
        <taxon>Oryzoideae</taxon>
        <taxon>Oryzeae</taxon>
        <taxon>Oryzinae</taxon>
        <taxon>Oryza</taxon>
    </lineage>
</organism>